<reference evidence="1 3" key="1">
    <citation type="journal article" date="2003" name="Genome Res.">
        <title>Comparative genome analysis of Vibrio vulnificus, a marine pathogen.</title>
        <authorList>
            <person name="Chen C.Y."/>
            <person name="Wu K.M."/>
            <person name="Chang Y.C."/>
            <person name="Chang C.H."/>
            <person name="Tsai H.C."/>
            <person name="Liao T.L."/>
            <person name="Liu Y.M."/>
            <person name="Chen H.J."/>
            <person name="Shen A.B."/>
            <person name="Li J.C."/>
            <person name="Su T.L."/>
            <person name="Shao C.P."/>
            <person name="Lee C.T."/>
            <person name="Hor L.I."/>
            <person name="Tsai S.F."/>
        </authorList>
    </citation>
    <scope>NUCLEOTIDE SEQUENCE [LARGE SCALE GENOMIC DNA]</scope>
    <source>
        <strain evidence="1 3">YJ016</strain>
    </source>
</reference>
<dbReference type="Proteomes" id="UP000002675">
    <property type="component" value="Chromosome I"/>
</dbReference>
<dbReference type="EMBL" id="BA000037">
    <property type="protein sequence ID" value="BAC93482.1"/>
    <property type="molecule type" value="Genomic_DNA"/>
</dbReference>
<proteinExistence type="predicted"/>
<protein>
    <submittedName>
        <fullName evidence="1">Uncharacterized protein</fullName>
    </submittedName>
</protein>
<evidence type="ECO:0000313" key="2">
    <source>
        <dbReference type="EMBL" id="BAC95939.1"/>
    </source>
</evidence>
<sequence length="52" mass="5906">MVAKQILFLSSLFLKTEGKKSGKLFMFSTHSMFLHRVHQNPLGVVWLSLTGN</sequence>
<dbReference type="HOGENOM" id="CLU_3086158_0_0_6"/>
<evidence type="ECO:0000313" key="3">
    <source>
        <dbReference type="Proteomes" id="UP000002675"/>
    </source>
</evidence>
<organism evidence="1 3">
    <name type="scientific">Vibrio vulnificus (strain YJ016)</name>
    <dbReference type="NCBI Taxonomy" id="196600"/>
    <lineage>
        <taxon>Bacteria</taxon>
        <taxon>Pseudomonadati</taxon>
        <taxon>Pseudomonadota</taxon>
        <taxon>Gammaproteobacteria</taxon>
        <taxon>Vibrionales</taxon>
        <taxon>Vibrionaceae</taxon>
        <taxon>Vibrio</taxon>
    </lineage>
</organism>
<dbReference type="KEGG" id="vvy:VV0718"/>
<evidence type="ECO:0000313" key="1">
    <source>
        <dbReference type="EMBL" id="BAC93482.1"/>
    </source>
</evidence>
<name>Q7M7F3_VIBVY</name>
<accession>Q7M7F3</accession>
<dbReference type="AlphaFoldDB" id="Q7M7F3"/>
<gene>
    <name evidence="1" type="ordered locus">VV0718</name>
    <name evidence="2" type="ordered locus">VV3175</name>
</gene>
<dbReference type="EMBL" id="BA000037">
    <property type="protein sequence ID" value="BAC95939.1"/>
    <property type="molecule type" value="Genomic_DNA"/>
</dbReference>
<dbReference type="KEGG" id="vvy:VV3175"/>